<dbReference type="Pfam" id="PF07686">
    <property type="entry name" value="V-set"/>
    <property type="match status" value="1"/>
</dbReference>
<dbReference type="RefSeq" id="XP_017579775.1">
    <property type="nucleotide sequence ID" value="XM_017724286.2"/>
</dbReference>
<dbReference type="GO" id="GO:0004888">
    <property type="term" value="F:transmembrane signaling receptor activity"/>
    <property type="evidence" value="ECO:0007669"/>
    <property type="project" value="TreeGrafter"/>
</dbReference>
<dbReference type="InterPro" id="IPR050671">
    <property type="entry name" value="CD300_family_receptors"/>
</dbReference>
<dbReference type="InterPro" id="IPR003599">
    <property type="entry name" value="Ig_sub"/>
</dbReference>
<proteinExistence type="predicted"/>
<evidence type="ECO:0000259" key="6">
    <source>
        <dbReference type="SMART" id="SM00409"/>
    </source>
</evidence>
<dbReference type="InterPro" id="IPR036179">
    <property type="entry name" value="Ig-like_dom_sf"/>
</dbReference>
<comment type="subcellular location">
    <subcellularLocation>
        <location evidence="1">Membrane</location>
    </subcellularLocation>
</comment>
<dbReference type="GeneTree" id="ENSGT01050000245162"/>
<dbReference type="InterPro" id="IPR013106">
    <property type="entry name" value="Ig_V-set"/>
</dbReference>
<reference evidence="7" key="3">
    <citation type="submission" date="2025-09" db="UniProtKB">
        <authorList>
            <consortium name="Ensembl"/>
        </authorList>
    </citation>
    <scope>IDENTIFICATION</scope>
</reference>
<evidence type="ECO:0000256" key="2">
    <source>
        <dbReference type="ARBA" id="ARBA00022692"/>
    </source>
</evidence>
<dbReference type="Proteomes" id="UP001501920">
    <property type="component" value="Chromosome 12"/>
</dbReference>
<keyword evidence="3 4" id="KW-0472">Membrane</keyword>
<keyword evidence="2 4" id="KW-0812">Transmembrane</keyword>
<reference evidence="7" key="2">
    <citation type="submission" date="2025-08" db="UniProtKB">
        <authorList>
            <consortium name="Ensembl"/>
        </authorList>
    </citation>
    <scope>IDENTIFICATION</scope>
</reference>
<reference evidence="7 8" key="1">
    <citation type="submission" date="2020-10" db="EMBL/GenBank/DDBJ databases">
        <title>Pygocentrus nattereri (red-bellied piranha) genome, fPygNat1, primary haplotype.</title>
        <authorList>
            <person name="Myers G."/>
            <person name="Meyer A."/>
            <person name="Karagic N."/>
            <person name="Pippel M."/>
            <person name="Winkler S."/>
            <person name="Tracey A."/>
            <person name="Wood J."/>
            <person name="Formenti G."/>
            <person name="Howe K."/>
            <person name="Fedrigo O."/>
            <person name="Jarvis E.D."/>
        </authorList>
    </citation>
    <scope>NUCLEOTIDE SEQUENCE [LARGE SCALE GENOMIC DNA]</scope>
</reference>
<dbReference type="Gene3D" id="2.60.40.10">
    <property type="entry name" value="Immunoglobulins"/>
    <property type="match status" value="2"/>
</dbReference>
<dbReference type="PANTHER" id="PTHR11860:SF118">
    <property type="entry name" value="CMRF35-LIKE MOLECULE 3-RELATED"/>
    <property type="match status" value="1"/>
</dbReference>
<dbReference type="SMART" id="SM00409">
    <property type="entry name" value="IG"/>
    <property type="match status" value="2"/>
</dbReference>
<name>A0AAR2J1Q0_PYGNA</name>
<feature type="chain" id="PRO_5043411803" description="Immunoglobulin domain-containing protein" evidence="5">
    <location>
        <begin position="19"/>
        <end position="351"/>
    </location>
</feature>
<feature type="transmembrane region" description="Helical" evidence="4">
    <location>
        <begin position="229"/>
        <end position="253"/>
    </location>
</feature>
<evidence type="ECO:0000313" key="8">
    <source>
        <dbReference type="Proteomes" id="UP001501920"/>
    </source>
</evidence>
<keyword evidence="5" id="KW-0732">Signal</keyword>
<feature type="domain" description="Immunoglobulin" evidence="6">
    <location>
        <begin position="119"/>
        <end position="223"/>
    </location>
</feature>
<dbReference type="GO" id="GO:0005886">
    <property type="term" value="C:plasma membrane"/>
    <property type="evidence" value="ECO:0007669"/>
    <property type="project" value="TreeGrafter"/>
</dbReference>
<keyword evidence="4" id="KW-1133">Transmembrane helix</keyword>
<dbReference type="PANTHER" id="PTHR11860">
    <property type="entry name" value="POLYMERIC-IMMUNOGLOBULIN RECEPTOR"/>
    <property type="match status" value="1"/>
</dbReference>
<keyword evidence="8" id="KW-1185">Reference proteome</keyword>
<accession>A0AAR2J1Q0</accession>
<evidence type="ECO:0000256" key="5">
    <source>
        <dbReference type="SAM" id="SignalP"/>
    </source>
</evidence>
<evidence type="ECO:0000256" key="1">
    <source>
        <dbReference type="ARBA" id="ARBA00004370"/>
    </source>
</evidence>
<dbReference type="SUPFAM" id="SSF48726">
    <property type="entry name" value="Immunoglobulin"/>
    <property type="match status" value="1"/>
</dbReference>
<dbReference type="AlphaFoldDB" id="A0AAR2J1Q0"/>
<feature type="domain" description="Immunoglobulin" evidence="6">
    <location>
        <begin position="18"/>
        <end position="111"/>
    </location>
</feature>
<dbReference type="Ensembl" id="ENSPNAT00000061784.1">
    <property type="protein sequence ID" value="ENSPNAP00000044184.1"/>
    <property type="gene ID" value="ENSPNAG00000031865.1"/>
</dbReference>
<evidence type="ECO:0000256" key="3">
    <source>
        <dbReference type="ARBA" id="ARBA00023136"/>
    </source>
</evidence>
<sequence>MNVFVILTLYLISGPVGCIDVIGYSGGSVVIYCGHQMHRLNRKFCKDSEQQCVYLESDQNRNTWDHGYRVYLHESAESLVVTFRELSVQDAGQYHCGPTGEQREIVNLKVKTDPCCTGKKTLTGHPGKTVTISCSYPEEFTKDSEESEESTKFFEKLDGQNFTEVIRTTETRKGRFSISDDRRSKVLRLSISDMREDDGGVYLCGVERGDYEAFFTEIQLQVTAPNSSVFTILFSCVALLLIGGSALIIYTVMRKKRRGSTPSFSKMELKDSKEVTPVEIEHTRCVSTSDTGVDANNSNKDICSTIQPPKDEGLTYATVIFPDFPNNTPVTNSREDLATEYASVKHHTGLE</sequence>
<dbReference type="GeneID" id="108443536"/>
<protein>
    <recommendedName>
        <fullName evidence="6">Immunoglobulin domain-containing protein</fullName>
    </recommendedName>
</protein>
<dbReference type="InterPro" id="IPR013783">
    <property type="entry name" value="Ig-like_fold"/>
</dbReference>
<evidence type="ECO:0000313" key="7">
    <source>
        <dbReference type="Ensembl" id="ENSPNAP00000044184.1"/>
    </source>
</evidence>
<feature type="signal peptide" evidence="5">
    <location>
        <begin position="1"/>
        <end position="18"/>
    </location>
</feature>
<organism evidence="7 8">
    <name type="scientific">Pygocentrus nattereri</name>
    <name type="common">Red-bellied piranha</name>
    <dbReference type="NCBI Taxonomy" id="42514"/>
    <lineage>
        <taxon>Eukaryota</taxon>
        <taxon>Metazoa</taxon>
        <taxon>Chordata</taxon>
        <taxon>Craniata</taxon>
        <taxon>Vertebrata</taxon>
        <taxon>Euteleostomi</taxon>
        <taxon>Actinopterygii</taxon>
        <taxon>Neopterygii</taxon>
        <taxon>Teleostei</taxon>
        <taxon>Ostariophysi</taxon>
        <taxon>Characiformes</taxon>
        <taxon>Characoidei</taxon>
        <taxon>Pygocentrus</taxon>
    </lineage>
</organism>
<evidence type="ECO:0000256" key="4">
    <source>
        <dbReference type="SAM" id="Phobius"/>
    </source>
</evidence>